<accession>E5Y3I9</accession>
<dbReference type="Pfam" id="PF01541">
    <property type="entry name" value="GIY-YIG"/>
    <property type="match status" value="1"/>
</dbReference>
<dbReference type="InterPro" id="IPR050190">
    <property type="entry name" value="UPF0213_domain"/>
</dbReference>
<protein>
    <recommendedName>
        <fullName evidence="2">GIY-YIG domain-containing protein</fullName>
    </recommendedName>
</protein>
<comment type="similarity">
    <text evidence="1">Belongs to the UPF0213 family.</text>
</comment>
<dbReference type="RefSeq" id="WP_005025143.1">
    <property type="nucleotide sequence ID" value="NZ_KE150238.1"/>
</dbReference>
<dbReference type="EMBL" id="ADCP02000001">
    <property type="protein sequence ID" value="EFV45441.1"/>
    <property type="molecule type" value="Genomic_DNA"/>
</dbReference>
<gene>
    <name evidence="3" type="ORF">HMPREF0179_00750</name>
</gene>
<sequence length="89" mass="10244">MWYVYLLRCADATLYCGVTTDMERRLREHNAGSRGAKYTRARRPVELVCCVAQPDASSACRLEREVKQRPRAEKAAFLLARAERPPEEE</sequence>
<feature type="domain" description="GIY-YIG" evidence="2">
    <location>
        <begin position="1"/>
        <end position="76"/>
    </location>
</feature>
<organism evidence="3 4">
    <name type="scientific">Bilophila wadsworthia (strain 3_1_6)</name>
    <dbReference type="NCBI Taxonomy" id="563192"/>
    <lineage>
        <taxon>Bacteria</taxon>
        <taxon>Pseudomonadati</taxon>
        <taxon>Thermodesulfobacteriota</taxon>
        <taxon>Desulfovibrionia</taxon>
        <taxon>Desulfovibrionales</taxon>
        <taxon>Desulfovibrionaceae</taxon>
        <taxon>Bilophila</taxon>
    </lineage>
</organism>
<reference evidence="3 4" key="1">
    <citation type="submission" date="2010-10" db="EMBL/GenBank/DDBJ databases">
        <authorList>
            <consortium name="The Broad Institute Genome Sequencing Platform"/>
            <person name="Ward D."/>
            <person name="Earl A."/>
            <person name="Feldgarden M."/>
            <person name="Young S.K."/>
            <person name="Gargeya S."/>
            <person name="Zeng Q."/>
            <person name="Alvarado L."/>
            <person name="Berlin A."/>
            <person name="Bochicchio J."/>
            <person name="Chapman S.B."/>
            <person name="Chen Z."/>
            <person name="Freedman E."/>
            <person name="Gellesch M."/>
            <person name="Goldberg J."/>
            <person name="Griggs A."/>
            <person name="Gujja S."/>
            <person name="Heilman E."/>
            <person name="Heiman D."/>
            <person name="Howarth C."/>
            <person name="Mehta T."/>
            <person name="Neiman D."/>
            <person name="Pearson M."/>
            <person name="Roberts A."/>
            <person name="Saif S."/>
            <person name="Shea T."/>
            <person name="Shenoy N."/>
            <person name="Sisk P."/>
            <person name="Stolte C."/>
            <person name="Sykes S."/>
            <person name="White J."/>
            <person name="Yandava C."/>
            <person name="Allen-Vercoe E."/>
            <person name="Sibley C."/>
            <person name="Ambrose C.E."/>
            <person name="Strauss J."/>
            <person name="Daigneault M."/>
            <person name="Haas B."/>
            <person name="Nusbaum C."/>
            <person name="Birren B."/>
        </authorList>
    </citation>
    <scope>NUCLEOTIDE SEQUENCE [LARGE SCALE GENOMIC DNA]</scope>
    <source>
        <strain evidence="3 4">3_1_6</strain>
    </source>
</reference>
<reference evidence="3 4" key="2">
    <citation type="submission" date="2013-04" db="EMBL/GenBank/DDBJ databases">
        <title>The Genome Sequence of Bilophila wadsworthia 3_1_6.</title>
        <authorList>
            <consortium name="The Broad Institute Genomics Platform"/>
            <person name="Earl A."/>
            <person name="Ward D."/>
            <person name="Feldgarden M."/>
            <person name="Gevers D."/>
            <person name="Sibley C."/>
            <person name="Strauss J."/>
            <person name="Allen-Vercoe E."/>
            <person name="Walker B."/>
            <person name="Young S."/>
            <person name="Zeng Q."/>
            <person name="Gargeya S."/>
            <person name="Fitzgerald M."/>
            <person name="Haas B."/>
            <person name="Abouelleil A."/>
            <person name="Allen A.W."/>
            <person name="Alvarado L."/>
            <person name="Arachchi H.M."/>
            <person name="Berlin A.M."/>
            <person name="Chapman S.B."/>
            <person name="Gainer-Dewar J."/>
            <person name="Goldberg J."/>
            <person name="Griggs A."/>
            <person name="Gujja S."/>
            <person name="Hansen M."/>
            <person name="Howarth C."/>
            <person name="Imamovic A."/>
            <person name="Ireland A."/>
            <person name="Larimer J."/>
            <person name="McCowan C."/>
            <person name="Murphy C."/>
            <person name="Pearson M."/>
            <person name="Poon T.W."/>
            <person name="Priest M."/>
            <person name="Roberts A."/>
            <person name="Saif S."/>
            <person name="Shea T."/>
            <person name="Sisk P."/>
            <person name="Sykes S."/>
            <person name="Wortman J."/>
            <person name="Nusbaum C."/>
            <person name="Birren B."/>
        </authorList>
    </citation>
    <scope>NUCLEOTIDE SEQUENCE [LARGE SCALE GENOMIC DNA]</scope>
    <source>
        <strain evidence="3 4">3_1_6</strain>
    </source>
</reference>
<dbReference type="HOGENOM" id="CLU_135650_0_3_7"/>
<name>E5Y3I9_BILW3</name>
<comment type="caution">
    <text evidence="3">The sequence shown here is derived from an EMBL/GenBank/DDBJ whole genome shotgun (WGS) entry which is preliminary data.</text>
</comment>
<dbReference type="AlphaFoldDB" id="E5Y3I9"/>
<evidence type="ECO:0000313" key="4">
    <source>
        <dbReference type="Proteomes" id="UP000006034"/>
    </source>
</evidence>
<dbReference type="InterPro" id="IPR000305">
    <property type="entry name" value="GIY-YIG_endonuc"/>
</dbReference>
<evidence type="ECO:0000256" key="1">
    <source>
        <dbReference type="ARBA" id="ARBA00007435"/>
    </source>
</evidence>
<proteinExistence type="inferred from homology"/>
<dbReference type="eggNOG" id="COG2827">
    <property type="taxonomic scope" value="Bacteria"/>
</dbReference>
<dbReference type="GeneID" id="78085890"/>
<dbReference type="STRING" id="563192.HMPREF0179_00750"/>
<keyword evidence="4" id="KW-1185">Reference proteome</keyword>
<dbReference type="PANTHER" id="PTHR34477:SF1">
    <property type="entry name" value="UPF0213 PROTEIN YHBQ"/>
    <property type="match status" value="1"/>
</dbReference>
<dbReference type="Gene3D" id="3.40.1440.10">
    <property type="entry name" value="GIY-YIG endonuclease"/>
    <property type="match status" value="1"/>
</dbReference>
<dbReference type="PANTHER" id="PTHR34477">
    <property type="entry name" value="UPF0213 PROTEIN YHBQ"/>
    <property type="match status" value="1"/>
</dbReference>
<dbReference type="PROSITE" id="PS50164">
    <property type="entry name" value="GIY_YIG"/>
    <property type="match status" value="1"/>
</dbReference>
<dbReference type="SUPFAM" id="SSF82771">
    <property type="entry name" value="GIY-YIG endonuclease"/>
    <property type="match status" value="1"/>
</dbReference>
<evidence type="ECO:0000259" key="2">
    <source>
        <dbReference type="PROSITE" id="PS50164"/>
    </source>
</evidence>
<dbReference type="CDD" id="cd10456">
    <property type="entry name" value="GIY-YIG_UPF0213"/>
    <property type="match status" value="1"/>
</dbReference>
<evidence type="ECO:0000313" key="3">
    <source>
        <dbReference type="EMBL" id="EFV45441.1"/>
    </source>
</evidence>
<dbReference type="Proteomes" id="UP000006034">
    <property type="component" value="Unassembled WGS sequence"/>
</dbReference>
<dbReference type="InterPro" id="IPR035901">
    <property type="entry name" value="GIY-YIG_endonuc_sf"/>
</dbReference>
<dbReference type="OrthoDB" id="287318at2"/>